<dbReference type="EMBL" id="VTOW01000001">
    <property type="protein sequence ID" value="NKE69196.1"/>
    <property type="molecule type" value="Genomic_DNA"/>
</dbReference>
<keyword evidence="7 8" id="KW-0670">Pyruvate</keyword>
<name>A0A7X6DL62_9BACT</name>
<organism evidence="10 11">
    <name type="scientific">Candidatus Manganitrophus noduliformans</name>
    <dbReference type="NCBI Taxonomy" id="2606439"/>
    <lineage>
        <taxon>Bacteria</taxon>
        <taxon>Pseudomonadati</taxon>
        <taxon>Nitrospirota</taxon>
        <taxon>Nitrospiria</taxon>
        <taxon>Candidatus Troglogloeales</taxon>
        <taxon>Candidatus Manganitrophaceae</taxon>
        <taxon>Candidatus Manganitrophus</taxon>
    </lineage>
</organism>
<comment type="subunit">
    <text evidence="2 8">Heterodimer of an alpha and a beta chain.</text>
</comment>
<dbReference type="NCBIfam" id="TIGR03182">
    <property type="entry name" value="PDH_E1_alph_y"/>
    <property type="match status" value="1"/>
</dbReference>
<dbReference type="Pfam" id="PF00676">
    <property type="entry name" value="E1_dh"/>
    <property type="match status" value="1"/>
</dbReference>
<dbReference type="AlphaFoldDB" id="A0A7X6DL62"/>
<dbReference type="FunFam" id="3.40.50.970:FF:000013">
    <property type="entry name" value="Pyruvate dehydrogenase E1 component subunit alpha"/>
    <property type="match status" value="1"/>
</dbReference>
<dbReference type="PANTHER" id="PTHR11516">
    <property type="entry name" value="PYRUVATE DEHYDROGENASE E1 COMPONENT, ALPHA SUBUNIT BACTERIAL AND ORGANELLAR"/>
    <property type="match status" value="1"/>
</dbReference>
<accession>A0A7X6DL62</accession>
<dbReference type="Gene3D" id="3.40.50.970">
    <property type="match status" value="1"/>
</dbReference>
<dbReference type="InterPro" id="IPR001017">
    <property type="entry name" value="DH_E1"/>
</dbReference>
<evidence type="ECO:0000256" key="7">
    <source>
        <dbReference type="ARBA" id="ARBA00023317"/>
    </source>
</evidence>
<dbReference type="Proteomes" id="UP000534783">
    <property type="component" value="Unassembled WGS sequence"/>
</dbReference>
<dbReference type="RefSeq" id="WP_168057515.1">
    <property type="nucleotide sequence ID" value="NZ_VTOW01000001.1"/>
</dbReference>
<keyword evidence="5 8" id="KW-0560">Oxidoreductase</keyword>
<protein>
    <recommendedName>
        <fullName evidence="4 8">Pyruvate dehydrogenase E1 component subunit alpha</fullName>
        <ecNumber evidence="3 8">1.2.4.1</ecNumber>
    </recommendedName>
</protein>
<dbReference type="SUPFAM" id="SSF52518">
    <property type="entry name" value="Thiamin diphosphate-binding fold (THDP-binding)"/>
    <property type="match status" value="1"/>
</dbReference>
<proteinExistence type="predicted"/>
<feature type="domain" description="Dehydrogenase E1 component" evidence="9">
    <location>
        <begin position="15"/>
        <end position="313"/>
    </location>
</feature>
<evidence type="ECO:0000256" key="5">
    <source>
        <dbReference type="ARBA" id="ARBA00023002"/>
    </source>
</evidence>
<dbReference type="InterPro" id="IPR050642">
    <property type="entry name" value="PDH_E1_Alpha_Subunit"/>
</dbReference>
<sequence length="322" mass="35896">MTSKQKPPLIEFLRQMILIRRFEEKAAEMYALGKIAGFCHLYIGEEAVAVGAIGAANPDDYIVTAYRDHGHALARGLEPKRVMAELFGKATGVSKGMGGSMHLFDAGKNFMGGYAIVGGHIPVATGIGFAMKYEKKDQVVLCFFGEGSVPSGNFHEALNLASLWRLPVVYICENNRFGMGTPVERASALYDIAHAAKAHDMPFHHIDGMDVVDVYNQMKKVIDGVRASKRPIFVEARTYRYMGHSMSDPAHGHYRTKAEIDEQKKRDPIATLQQRLLEKKEITPEEVSKMEREIQDIVLESVEFAEKSPEPPLEALTEYVYS</sequence>
<evidence type="ECO:0000256" key="8">
    <source>
        <dbReference type="RuleBase" id="RU361139"/>
    </source>
</evidence>
<evidence type="ECO:0000259" key="9">
    <source>
        <dbReference type="Pfam" id="PF00676"/>
    </source>
</evidence>
<evidence type="ECO:0000256" key="6">
    <source>
        <dbReference type="ARBA" id="ARBA00023052"/>
    </source>
</evidence>
<reference evidence="10 11" key="1">
    <citation type="journal article" date="2020" name="Nature">
        <title>Bacterial chemolithoautotrophy via manganese oxidation.</title>
        <authorList>
            <person name="Yu H."/>
            <person name="Leadbetter J.R."/>
        </authorList>
    </citation>
    <scope>NUCLEOTIDE SEQUENCE [LARGE SCALE GENOMIC DNA]</scope>
    <source>
        <strain evidence="10 11">Mn-1</strain>
    </source>
</reference>
<comment type="caution">
    <text evidence="10">The sequence shown here is derived from an EMBL/GenBank/DDBJ whole genome shotgun (WGS) entry which is preliminary data.</text>
</comment>
<gene>
    <name evidence="8 10" type="primary">pdhA</name>
    <name evidence="10" type="ORF">MNODULE_00315</name>
</gene>
<keyword evidence="11" id="KW-1185">Reference proteome</keyword>
<dbReference type="InterPro" id="IPR029061">
    <property type="entry name" value="THDP-binding"/>
</dbReference>
<comment type="function">
    <text evidence="8">The pyruvate dehydrogenase complex catalyzes the overall conversion of pyruvate to acetyl-CoA and CO(2).</text>
</comment>
<dbReference type="EC" id="1.2.4.1" evidence="3 8"/>
<evidence type="ECO:0000256" key="4">
    <source>
        <dbReference type="ARBA" id="ARBA00014159"/>
    </source>
</evidence>
<dbReference type="GO" id="GO:0006086">
    <property type="term" value="P:pyruvate decarboxylation to acetyl-CoA"/>
    <property type="evidence" value="ECO:0007669"/>
    <property type="project" value="InterPro"/>
</dbReference>
<comment type="catalytic activity">
    <reaction evidence="8">
        <text>N(6)-[(R)-lipoyl]-L-lysyl-[protein] + pyruvate + H(+) = N(6)-[(R)-S(8)-acetyldihydrolipoyl]-L-lysyl-[protein] + CO2</text>
        <dbReference type="Rhea" id="RHEA:19189"/>
        <dbReference type="Rhea" id="RHEA-COMP:10474"/>
        <dbReference type="Rhea" id="RHEA-COMP:10478"/>
        <dbReference type="ChEBI" id="CHEBI:15361"/>
        <dbReference type="ChEBI" id="CHEBI:15378"/>
        <dbReference type="ChEBI" id="CHEBI:16526"/>
        <dbReference type="ChEBI" id="CHEBI:83099"/>
        <dbReference type="ChEBI" id="CHEBI:83111"/>
        <dbReference type="EC" id="1.2.4.1"/>
    </reaction>
</comment>
<evidence type="ECO:0000313" key="11">
    <source>
        <dbReference type="Proteomes" id="UP000534783"/>
    </source>
</evidence>
<dbReference type="PANTHER" id="PTHR11516:SF60">
    <property type="entry name" value="PYRUVATE DEHYDROGENASE E1 COMPONENT SUBUNIT ALPHA"/>
    <property type="match status" value="1"/>
</dbReference>
<dbReference type="CDD" id="cd02000">
    <property type="entry name" value="TPP_E1_PDC_ADC_BCADC"/>
    <property type="match status" value="1"/>
</dbReference>
<evidence type="ECO:0000256" key="3">
    <source>
        <dbReference type="ARBA" id="ARBA00012281"/>
    </source>
</evidence>
<keyword evidence="6 8" id="KW-0786">Thiamine pyrophosphate</keyword>
<dbReference type="GO" id="GO:0004739">
    <property type="term" value="F:pyruvate dehydrogenase (acetyl-transferring) activity"/>
    <property type="evidence" value="ECO:0007669"/>
    <property type="project" value="UniProtKB-UniRule"/>
</dbReference>
<evidence type="ECO:0000313" key="10">
    <source>
        <dbReference type="EMBL" id="NKE69196.1"/>
    </source>
</evidence>
<evidence type="ECO:0000256" key="2">
    <source>
        <dbReference type="ARBA" id="ARBA00011870"/>
    </source>
</evidence>
<comment type="cofactor">
    <cofactor evidence="1 8">
        <name>thiamine diphosphate</name>
        <dbReference type="ChEBI" id="CHEBI:58937"/>
    </cofactor>
</comment>
<evidence type="ECO:0000256" key="1">
    <source>
        <dbReference type="ARBA" id="ARBA00001964"/>
    </source>
</evidence>
<dbReference type="InterPro" id="IPR017597">
    <property type="entry name" value="Pyrv_DH_E1_asu_subgrp-y"/>
</dbReference>